<name>A0A0A9HF30_ARUDO</name>
<organism evidence="1">
    <name type="scientific">Arundo donax</name>
    <name type="common">Giant reed</name>
    <name type="synonym">Donax arundinaceus</name>
    <dbReference type="NCBI Taxonomy" id="35708"/>
    <lineage>
        <taxon>Eukaryota</taxon>
        <taxon>Viridiplantae</taxon>
        <taxon>Streptophyta</taxon>
        <taxon>Embryophyta</taxon>
        <taxon>Tracheophyta</taxon>
        <taxon>Spermatophyta</taxon>
        <taxon>Magnoliopsida</taxon>
        <taxon>Liliopsida</taxon>
        <taxon>Poales</taxon>
        <taxon>Poaceae</taxon>
        <taxon>PACMAD clade</taxon>
        <taxon>Arundinoideae</taxon>
        <taxon>Arundineae</taxon>
        <taxon>Arundo</taxon>
    </lineage>
</organism>
<proteinExistence type="predicted"/>
<dbReference type="AlphaFoldDB" id="A0A0A9HF30"/>
<reference evidence="1" key="1">
    <citation type="submission" date="2014-09" db="EMBL/GenBank/DDBJ databases">
        <authorList>
            <person name="Magalhaes I.L.F."/>
            <person name="Oliveira U."/>
            <person name="Santos F.R."/>
            <person name="Vidigal T.H.D.A."/>
            <person name="Brescovit A.D."/>
            <person name="Santos A.J."/>
        </authorList>
    </citation>
    <scope>NUCLEOTIDE SEQUENCE</scope>
    <source>
        <tissue evidence="1">Shoot tissue taken approximately 20 cm above the soil surface</tissue>
    </source>
</reference>
<evidence type="ECO:0000313" key="1">
    <source>
        <dbReference type="EMBL" id="JAE34419.1"/>
    </source>
</evidence>
<reference evidence="1" key="2">
    <citation type="journal article" date="2015" name="Data Brief">
        <title>Shoot transcriptome of the giant reed, Arundo donax.</title>
        <authorList>
            <person name="Barrero R.A."/>
            <person name="Guerrero F.D."/>
            <person name="Moolhuijzen P."/>
            <person name="Goolsby J.A."/>
            <person name="Tidwell J."/>
            <person name="Bellgard S.E."/>
            <person name="Bellgard M.I."/>
        </authorList>
    </citation>
    <scope>NUCLEOTIDE SEQUENCE</scope>
    <source>
        <tissue evidence="1">Shoot tissue taken approximately 20 cm above the soil surface</tissue>
    </source>
</reference>
<protein>
    <submittedName>
        <fullName evidence="1">Uncharacterized protein</fullName>
    </submittedName>
</protein>
<accession>A0A0A9HF30</accession>
<dbReference type="EMBL" id="GBRH01163477">
    <property type="protein sequence ID" value="JAE34419.1"/>
    <property type="molecule type" value="Transcribed_RNA"/>
</dbReference>
<sequence length="47" mass="5101">MYLASTPSTLIRKSETRLSFSLDNLSSTGLVFTALATSHRTTLASRP</sequence>